<proteinExistence type="predicted"/>
<gene>
    <name evidence="2" type="primary">ybaL_2</name>
    <name evidence="2" type="ORF">NCTC12123_00367</name>
</gene>
<reference evidence="2 3" key="1">
    <citation type="submission" date="2018-06" db="EMBL/GenBank/DDBJ databases">
        <authorList>
            <consortium name="Pathogen Informatics"/>
            <person name="Doyle S."/>
        </authorList>
    </citation>
    <scope>NUCLEOTIDE SEQUENCE [LARGE SCALE GENOMIC DNA]</scope>
    <source>
        <strain evidence="2 3">NCTC12123</strain>
    </source>
</reference>
<keyword evidence="1" id="KW-0472">Membrane</keyword>
<feature type="transmembrane region" description="Helical" evidence="1">
    <location>
        <begin position="6"/>
        <end position="25"/>
    </location>
</feature>
<keyword evidence="1" id="KW-0812">Transmembrane</keyword>
<accession>A0A376F4J5</accession>
<dbReference type="Proteomes" id="UP000255163">
    <property type="component" value="Unassembled WGS sequence"/>
</dbReference>
<organism evidence="2 3">
    <name type="scientific">Enterobacter asburiae</name>
    <dbReference type="NCBI Taxonomy" id="61645"/>
    <lineage>
        <taxon>Bacteria</taxon>
        <taxon>Pseudomonadati</taxon>
        <taxon>Pseudomonadota</taxon>
        <taxon>Gammaproteobacteria</taxon>
        <taxon>Enterobacterales</taxon>
        <taxon>Enterobacteriaceae</taxon>
        <taxon>Enterobacter</taxon>
        <taxon>Enterobacter cloacae complex</taxon>
    </lineage>
</organism>
<evidence type="ECO:0000313" key="2">
    <source>
        <dbReference type="EMBL" id="STD18202.1"/>
    </source>
</evidence>
<evidence type="ECO:0000256" key="1">
    <source>
        <dbReference type="SAM" id="Phobius"/>
    </source>
</evidence>
<dbReference type="AlphaFoldDB" id="A0A376F4J5"/>
<keyword evidence="1" id="KW-1133">Transmembrane helix</keyword>
<sequence length="50" mass="5561">MHHATPLITTIVGGLVLAFILGMIANKLRISPLVGYLLAVYWRDRLRQAS</sequence>
<dbReference type="EMBL" id="UFYI01000007">
    <property type="protein sequence ID" value="STD18202.1"/>
    <property type="molecule type" value="Genomic_DNA"/>
</dbReference>
<protein>
    <submittedName>
        <fullName evidence="2">Potassium efflux system protein</fullName>
    </submittedName>
</protein>
<evidence type="ECO:0000313" key="3">
    <source>
        <dbReference type="Proteomes" id="UP000255163"/>
    </source>
</evidence>
<name>A0A376F4J5_ENTAS</name>